<proteinExistence type="predicted"/>
<evidence type="ECO:0000313" key="3">
    <source>
        <dbReference type="Proteomes" id="UP000049983"/>
    </source>
</evidence>
<feature type="chain" id="PRO_5009788056" evidence="1">
    <location>
        <begin position="32"/>
        <end position="143"/>
    </location>
</feature>
<keyword evidence="3" id="KW-1185">Reference proteome</keyword>
<sequence>MFPLSRAMRVCLSGAGFALFAALFVPSSASAEVFHCESTRTPNGSSKYCNFLLFDSNFSRHRQVVVAQGARRNIAINGRYDVFCVLVQDHSGVPNNIALRTKQCRKSHSGRNYQVAIKKYNLRRGRDGFSTNAPQIVRPVDRW</sequence>
<protein>
    <submittedName>
        <fullName evidence="2">Uncharacterized protein</fullName>
    </submittedName>
</protein>
<accession>A0A0M7AJM0</accession>
<evidence type="ECO:0000313" key="2">
    <source>
        <dbReference type="EMBL" id="CTQ74751.1"/>
    </source>
</evidence>
<name>A0A0M7AJM0_9HYPH</name>
<dbReference type="EMBL" id="CXWC01000011">
    <property type="protein sequence ID" value="CTQ74751.1"/>
    <property type="molecule type" value="Genomic_DNA"/>
</dbReference>
<gene>
    <name evidence="2" type="ORF">LA5096_04171</name>
</gene>
<organism evidence="2 3">
    <name type="scientific">Roseibium album</name>
    <dbReference type="NCBI Taxonomy" id="311410"/>
    <lineage>
        <taxon>Bacteria</taxon>
        <taxon>Pseudomonadati</taxon>
        <taxon>Pseudomonadota</taxon>
        <taxon>Alphaproteobacteria</taxon>
        <taxon>Hyphomicrobiales</taxon>
        <taxon>Stappiaceae</taxon>
        <taxon>Roseibium</taxon>
    </lineage>
</organism>
<dbReference type="AlphaFoldDB" id="A0A0M7AJM0"/>
<reference evidence="3" key="1">
    <citation type="submission" date="2015-07" db="EMBL/GenBank/DDBJ databases">
        <authorList>
            <person name="Rodrigo-Torres Lidia"/>
            <person name="Arahal R.David."/>
        </authorList>
    </citation>
    <scope>NUCLEOTIDE SEQUENCE [LARGE SCALE GENOMIC DNA]</scope>
    <source>
        <strain evidence="3">CECT 5096</strain>
    </source>
</reference>
<dbReference type="Proteomes" id="UP000049983">
    <property type="component" value="Unassembled WGS sequence"/>
</dbReference>
<keyword evidence="1" id="KW-0732">Signal</keyword>
<evidence type="ECO:0000256" key="1">
    <source>
        <dbReference type="SAM" id="SignalP"/>
    </source>
</evidence>
<feature type="signal peptide" evidence="1">
    <location>
        <begin position="1"/>
        <end position="31"/>
    </location>
</feature>